<dbReference type="NCBIfam" id="NF040745">
    <property type="entry name" value="accessory_GlmL"/>
    <property type="match status" value="1"/>
</dbReference>
<sequence>MDKGILLIDFGSTFTKITAVDISNPHNFITAKGPTTVQEDINIGLQIALSELEGKLGHLPEFIEKLACSSAAGGLNMIAIGLVPELTLEAAKMAALGAGAKLQKLYSYKLTKREVKEICQLNPDIILLAGGTDGGNKEVILHNGSLLAQSEIRCPVVIAGNKNAQDELEEMFLDNGKEYYITDNVLPSLNKINVDSAREKIREVFLKNIIEAKGIKKAEQFIDGVIMPTPQAVLKAGQFLAQNKIIGKEKILIVDIGGATTDVHSFCKGEPKGSGVIFRGLPQPFAKRTVEGDLGLRYSIKPLIEALTSANLLDIPENELEKYLEEISKDIWNTQTISSELELLLAKGAVNLAVKRHCGYLEIIYTPQGTNYIQYGKDLTDIELVIGTGGPIINSTNPKEILQGVLFDEQDNFILKPKNPEFVLDKNYVLSAIGLLVEKYPDLAKGLAEKNFIRL</sequence>
<dbReference type="InterPro" id="IPR006230">
    <property type="entry name" value="MutL"/>
</dbReference>
<dbReference type="RefSeq" id="WP_177159726.1">
    <property type="nucleotide sequence ID" value="NZ_FOIF01000021.1"/>
</dbReference>
<reference evidence="2" key="1">
    <citation type="submission" date="2016-10" db="EMBL/GenBank/DDBJ databases">
        <authorList>
            <person name="Varghese N."/>
            <person name="Submissions S."/>
        </authorList>
    </citation>
    <scope>NUCLEOTIDE SEQUENCE [LARGE SCALE GENOMIC DNA]</scope>
    <source>
        <strain evidence="2">DSM 13577</strain>
    </source>
</reference>
<name>A0A1I0AFQ5_9FIRM</name>
<dbReference type="AlphaFoldDB" id="A0A1I0AFQ5"/>
<keyword evidence="2" id="KW-1185">Reference proteome</keyword>
<evidence type="ECO:0000313" key="2">
    <source>
        <dbReference type="Proteomes" id="UP000243819"/>
    </source>
</evidence>
<dbReference type="EMBL" id="FOIF01000021">
    <property type="protein sequence ID" value="SES93084.1"/>
    <property type="molecule type" value="Genomic_DNA"/>
</dbReference>
<dbReference type="Proteomes" id="UP000243819">
    <property type="component" value="Unassembled WGS sequence"/>
</dbReference>
<evidence type="ECO:0000313" key="1">
    <source>
        <dbReference type="EMBL" id="SES93084.1"/>
    </source>
</evidence>
<protein>
    <recommendedName>
        <fullName evidence="3">MutL protein</fullName>
    </recommendedName>
</protein>
<gene>
    <name evidence="1" type="ORF">SAMN03080614_102117</name>
</gene>
<evidence type="ECO:0008006" key="3">
    <source>
        <dbReference type="Google" id="ProtNLM"/>
    </source>
</evidence>
<dbReference type="STRING" id="1120990.SAMN03080614_102117"/>
<accession>A0A1I0AFQ5</accession>
<organism evidence="1 2">
    <name type="scientific">Anaerobranca gottschalkii DSM 13577</name>
    <dbReference type="NCBI Taxonomy" id="1120990"/>
    <lineage>
        <taxon>Bacteria</taxon>
        <taxon>Bacillati</taxon>
        <taxon>Bacillota</taxon>
        <taxon>Clostridia</taxon>
        <taxon>Eubacteriales</taxon>
        <taxon>Proteinivoracaceae</taxon>
        <taxon>Anaerobranca</taxon>
    </lineage>
</organism>
<dbReference type="PIRSF" id="PIRSF004729">
    <property type="entry name" value="MutL"/>
    <property type="match status" value="1"/>
</dbReference>
<dbReference type="Pfam" id="PF13941">
    <property type="entry name" value="MutL"/>
    <property type="match status" value="1"/>
</dbReference>
<proteinExistence type="predicted"/>
<dbReference type="NCBIfam" id="TIGR01319">
    <property type="entry name" value="glmL_fam"/>
    <property type="match status" value="1"/>
</dbReference>